<comment type="caution">
    <text evidence="1">The sequence shown here is derived from an EMBL/GenBank/DDBJ whole genome shotgun (WGS) entry which is preliminary data.</text>
</comment>
<proteinExistence type="predicted"/>
<dbReference type="Proteomes" id="UP001174888">
    <property type="component" value="Unassembled WGS sequence"/>
</dbReference>
<accession>A0AAW7NA43</accession>
<name>A0AAW7NA43_9LACO</name>
<evidence type="ECO:0000313" key="2">
    <source>
        <dbReference type="Proteomes" id="UP001174888"/>
    </source>
</evidence>
<gene>
    <name evidence="1" type="ORF">QYC35_07365</name>
</gene>
<protein>
    <submittedName>
        <fullName evidence="1">Uncharacterized protein</fullName>
    </submittedName>
</protein>
<dbReference type="EMBL" id="JAUIQT010000001">
    <property type="protein sequence ID" value="MDN4834016.1"/>
    <property type="molecule type" value="Genomic_DNA"/>
</dbReference>
<reference evidence="1" key="1">
    <citation type="submission" date="2023-07" db="EMBL/GenBank/DDBJ databases">
        <title>Complete genome sequence of Ligilactobacillus salivarius SRCM217594 isolated from Gallus gallus domesticus feces.</title>
        <authorList>
            <person name="Yang H.-G."/>
            <person name="Ryu M.-S."/>
            <person name="Ha G.-S."/>
            <person name="Yang H.-J."/>
            <person name="Jeong D.-Y."/>
        </authorList>
    </citation>
    <scope>NUCLEOTIDE SEQUENCE</scope>
    <source>
        <strain evidence="1">SRCM217594</strain>
    </source>
</reference>
<dbReference type="AlphaFoldDB" id="A0AAW7NA43"/>
<sequence>MKINYESDSSKNMYQVGNVIRTSDEGLYLIADNPEGEIFAVDLHTNLVYGAYKTMNDLFNDIEDEDNVLVHAEINVF</sequence>
<dbReference type="RefSeq" id="WP_301207388.1">
    <property type="nucleotide sequence ID" value="NZ_JAUIQT010000001.1"/>
</dbReference>
<evidence type="ECO:0000313" key="1">
    <source>
        <dbReference type="EMBL" id="MDN4834016.1"/>
    </source>
</evidence>
<organism evidence="1 2">
    <name type="scientific">Ligilactobacillus salivarius</name>
    <dbReference type="NCBI Taxonomy" id="1624"/>
    <lineage>
        <taxon>Bacteria</taxon>
        <taxon>Bacillati</taxon>
        <taxon>Bacillota</taxon>
        <taxon>Bacilli</taxon>
        <taxon>Lactobacillales</taxon>
        <taxon>Lactobacillaceae</taxon>
        <taxon>Ligilactobacillus</taxon>
    </lineage>
</organism>